<dbReference type="OMA" id="TICAPLW"/>
<accession>A0A0D2PLU9</accession>
<evidence type="ECO:0000313" key="4">
    <source>
        <dbReference type="Proteomes" id="UP000054270"/>
    </source>
</evidence>
<feature type="transmembrane region" description="Helical" evidence="1">
    <location>
        <begin position="189"/>
        <end position="213"/>
    </location>
</feature>
<feature type="transmembrane region" description="Helical" evidence="1">
    <location>
        <begin position="128"/>
        <end position="146"/>
    </location>
</feature>
<evidence type="ECO:0000259" key="2">
    <source>
        <dbReference type="Pfam" id="PF20152"/>
    </source>
</evidence>
<dbReference type="PANTHER" id="PTHR40465:SF1">
    <property type="entry name" value="DUF6534 DOMAIN-CONTAINING PROTEIN"/>
    <property type="match status" value="1"/>
</dbReference>
<feature type="transmembrane region" description="Helical" evidence="1">
    <location>
        <begin position="93"/>
        <end position="116"/>
    </location>
</feature>
<feature type="transmembrane region" description="Helical" evidence="1">
    <location>
        <begin position="219"/>
        <end position="239"/>
    </location>
</feature>
<keyword evidence="1" id="KW-0812">Transmembrane</keyword>
<dbReference type="OrthoDB" id="2971182at2759"/>
<evidence type="ECO:0000313" key="3">
    <source>
        <dbReference type="EMBL" id="KJA20890.1"/>
    </source>
</evidence>
<dbReference type="InterPro" id="IPR045339">
    <property type="entry name" value="DUF6534"/>
</dbReference>
<dbReference type="Proteomes" id="UP000054270">
    <property type="component" value="Unassembled WGS sequence"/>
</dbReference>
<name>A0A0D2PLU9_HYPSF</name>
<dbReference type="EMBL" id="KN817563">
    <property type="protein sequence ID" value="KJA20890.1"/>
    <property type="molecule type" value="Genomic_DNA"/>
</dbReference>
<feature type="transmembrane region" description="Helical" evidence="1">
    <location>
        <begin position="16"/>
        <end position="38"/>
    </location>
</feature>
<dbReference type="AlphaFoldDB" id="A0A0D2PLU9"/>
<reference evidence="4" key="1">
    <citation type="submission" date="2014-04" db="EMBL/GenBank/DDBJ databases">
        <title>Evolutionary Origins and Diversification of the Mycorrhizal Mutualists.</title>
        <authorList>
            <consortium name="DOE Joint Genome Institute"/>
            <consortium name="Mycorrhizal Genomics Consortium"/>
            <person name="Kohler A."/>
            <person name="Kuo A."/>
            <person name="Nagy L.G."/>
            <person name="Floudas D."/>
            <person name="Copeland A."/>
            <person name="Barry K.W."/>
            <person name="Cichocki N."/>
            <person name="Veneault-Fourrey C."/>
            <person name="LaButti K."/>
            <person name="Lindquist E.A."/>
            <person name="Lipzen A."/>
            <person name="Lundell T."/>
            <person name="Morin E."/>
            <person name="Murat C."/>
            <person name="Riley R."/>
            <person name="Ohm R."/>
            <person name="Sun H."/>
            <person name="Tunlid A."/>
            <person name="Henrissat B."/>
            <person name="Grigoriev I.V."/>
            <person name="Hibbett D.S."/>
            <person name="Martin F."/>
        </authorList>
    </citation>
    <scope>NUCLEOTIDE SEQUENCE [LARGE SCALE GENOMIC DNA]</scope>
    <source>
        <strain evidence="4">FD-334 SS-4</strain>
    </source>
</reference>
<dbReference type="STRING" id="945553.A0A0D2PLU9"/>
<keyword evidence="1" id="KW-1133">Transmembrane helix</keyword>
<feature type="transmembrane region" description="Helical" evidence="1">
    <location>
        <begin position="152"/>
        <end position="169"/>
    </location>
</feature>
<organism evidence="3 4">
    <name type="scientific">Hypholoma sublateritium (strain FD-334 SS-4)</name>
    <dbReference type="NCBI Taxonomy" id="945553"/>
    <lineage>
        <taxon>Eukaryota</taxon>
        <taxon>Fungi</taxon>
        <taxon>Dikarya</taxon>
        <taxon>Basidiomycota</taxon>
        <taxon>Agaricomycotina</taxon>
        <taxon>Agaricomycetes</taxon>
        <taxon>Agaricomycetidae</taxon>
        <taxon>Agaricales</taxon>
        <taxon>Agaricineae</taxon>
        <taxon>Strophariaceae</taxon>
        <taxon>Hypholoma</taxon>
    </lineage>
</organism>
<sequence>MSTATLVNNGTIEEPYLIGVMASCMLYGISVAQAVFYYRTYPEDNRILKILVGTLTLAETAHLILVGETAHFVYVVCKLPENIQGLFHFRTTWTASFGLTVLITSMVQGFYCWRIWTFSLKVKWRIPVVTLIVASSFGQLCIGMTLTGLYNTLLALVVFCDALIAATLVRLLKTSRTGFKSSRYAVDRLVLYSINVGLITSAMSICIFVTYHTSTSSNIFSGFTAVISKIYVNSLLVTLNARNSIRNIMYAKNTNTYPLSALTIPITAGQVQVTENPVICNDSQGAGTSAKATLGSFSDEH</sequence>
<keyword evidence="4" id="KW-1185">Reference proteome</keyword>
<keyword evidence="1" id="KW-0472">Membrane</keyword>
<proteinExistence type="predicted"/>
<feature type="domain" description="DUF6534" evidence="2">
    <location>
        <begin position="158"/>
        <end position="244"/>
    </location>
</feature>
<evidence type="ECO:0000256" key="1">
    <source>
        <dbReference type="SAM" id="Phobius"/>
    </source>
</evidence>
<dbReference type="Pfam" id="PF20152">
    <property type="entry name" value="DUF6534"/>
    <property type="match status" value="1"/>
</dbReference>
<protein>
    <recommendedName>
        <fullName evidence="2">DUF6534 domain-containing protein</fullName>
    </recommendedName>
</protein>
<dbReference type="PANTHER" id="PTHR40465">
    <property type="entry name" value="CHROMOSOME 1, WHOLE GENOME SHOTGUN SEQUENCE"/>
    <property type="match status" value="1"/>
</dbReference>
<gene>
    <name evidence="3" type="ORF">HYPSUDRAFT_769623</name>
</gene>
<feature type="transmembrane region" description="Helical" evidence="1">
    <location>
        <begin position="50"/>
        <end position="73"/>
    </location>
</feature>